<comment type="caution">
    <text evidence="2">The sequence shown here is derived from an EMBL/GenBank/DDBJ whole genome shotgun (WGS) entry which is preliminary data.</text>
</comment>
<dbReference type="InterPro" id="IPR016024">
    <property type="entry name" value="ARM-type_fold"/>
</dbReference>
<feature type="region of interest" description="Disordered" evidence="1">
    <location>
        <begin position="228"/>
        <end position="250"/>
    </location>
</feature>
<name>A0A482YL13_9EURY</name>
<dbReference type="RefSeq" id="WP_130498671.1">
    <property type="nucleotide sequence ID" value="NZ_SHMP01000002.1"/>
</dbReference>
<sequence>MIVLAFDRDWTVDVNPHPNREAVSLDWVRHWAHKTNHEVWAIGNQDLVYEAGIPGTVEAIRRYHGDLDVLGDQDDAGRYEWWPSRERRLELLAELFPSATRYIVVDDLDLGHIDGWDHYTAWEFCKALEKIPLNGYLSLSSNEADDSNGIDSEHAKEIYRKLHTANEVEVVIDVCGGYRFRSREWKKVRPSTLPIGAPPTIDFTLASGKTRRVQLQMVIDVTVIEEIPDREDGDDSEDTTNVEPPGTGLMLGRADQADCLTTPQRVEFAIDVLKVATQLDALPIKLMEMFTDAVKEVSDDDTAPVVQASEYTAEYPSLLRQHVDELCTLAGVSDTEVSRQAVWCLMELAEDDPQAVFDAVPTLSIALERDDVETRSYATYALASISKPYPEELLPAFDTLLELAEDENQAIQTNALSTVGHIVSGYPDAAVEFVDSIAALLESDKKRIRNNAAGLLGDIAQEHPEVVIEYADELAARFDDPNIQARINASIALLRAEEADPSAIRAQSDWLEQALDDTSPEVRANACALIANSEVPASIEKLRELRKADLNETVKERASWAIQRLS</sequence>
<dbReference type="InterPro" id="IPR011989">
    <property type="entry name" value="ARM-like"/>
</dbReference>
<accession>A0A482YL13</accession>
<gene>
    <name evidence="2" type="ORF">BDK88_0101</name>
</gene>
<protein>
    <submittedName>
        <fullName evidence="2">HEAT repeat protein</fullName>
    </submittedName>
</protein>
<feature type="compositionally biased region" description="Acidic residues" evidence="1">
    <location>
        <begin position="228"/>
        <end position="240"/>
    </location>
</feature>
<dbReference type="Gene3D" id="1.25.10.10">
    <property type="entry name" value="Leucine-rich Repeat Variant"/>
    <property type="match status" value="2"/>
</dbReference>
<reference evidence="2 3" key="1">
    <citation type="submission" date="2019-02" db="EMBL/GenBank/DDBJ databases">
        <title>Genomic Encyclopedia of Archaeal and Bacterial Type Strains, Phase II (KMG-II): from individual species to whole genera.</title>
        <authorList>
            <person name="Goeker M."/>
        </authorList>
    </citation>
    <scope>NUCLEOTIDE SEQUENCE [LARGE SCALE GENOMIC DNA]</scope>
    <source>
        <strain evidence="2 3">DSM 18328</strain>
    </source>
</reference>
<dbReference type="OrthoDB" id="197870at2157"/>
<dbReference type="Proteomes" id="UP000291097">
    <property type="component" value="Unassembled WGS sequence"/>
</dbReference>
<dbReference type="SUPFAM" id="SSF48371">
    <property type="entry name" value="ARM repeat"/>
    <property type="match status" value="1"/>
</dbReference>
<evidence type="ECO:0000313" key="3">
    <source>
        <dbReference type="Proteomes" id="UP000291097"/>
    </source>
</evidence>
<organism evidence="2 3">
    <name type="scientific">Natrinema hispanicum</name>
    <dbReference type="NCBI Taxonomy" id="392421"/>
    <lineage>
        <taxon>Archaea</taxon>
        <taxon>Methanobacteriati</taxon>
        <taxon>Methanobacteriota</taxon>
        <taxon>Stenosarchaea group</taxon>
        <taxon>Halobacteria</taxon>
        <taxon>Halobacteriales</taxon>
        <taxon>Natrialbaceae</taxon>
        <taxon>Natrinema</taxon>
    </lineage>
</organism>
<evidence type="ECO:0000256" key="1">
    <source>
        <dbReference type="SAM" id="MobiDB-lite"/>
    </source>
</evidence>
<evidence type="ECO:0000313" key="2">
    <source>
        <dbReference type="EMBL" id="RZV12562.1"/>
    </source>
</evidence>
<dbReference type="EMBL" id="SHMP01000002">
    <property type="protein sequence ID" value="RZV12562.1"/>
    <property type="molecule type" value="Genomic_DNA"/>
</dbReference>
<dbReference type="AlphaFoldDB" id="A0A482YL13"/>
<proteinExistence type="predicted"/>